<feature type="chain" id="PRO_5047384046" evidence="3">
    <location>
        <begin position="29"/>
        <end position="357"/>
    </location>
</feature>
<accession>A0ABW5CNB8</accession>
<dbReference type="CDD" id="cd13589">
    <property type="entry name" value="PBP2_polyamine_RpCGA009"/>
    <property type="match status" value="1"/>
</dbReference>
<dbReference type="Gene3D" id="3.40.190.10">
    <property type="entry name" value="Periplasmic binding protein-like II"/>
    <property type="match status" value="2"/>
</dbReference>
<dbReference type="Proteomes" id="UP001597371">
    <property type="component" value="Unassembled WGS sequence"/>
</dbReference>
<dbReference type="SUPFAM" id="SSF53850">
    <property type="entry name" value="Periplasmic binding protein-like II"/>
    <property type="match status" value="1"/>
</dbReference>
<dbReference type="EMBL" id="JBHUIJ010000015">
    <property type="protein sequence ID" value="MFD2238263.1"/>
    <property type="molecule type" value="Genomic_DNA"/>
</dbReference>
<name>A0ABW5CNB8_9HYPH</name>
<dbReference type="PANTHER" id="PTHR30006">
    <property type="entry name" value="THIAMINE-BINDING PERIPLASMIC PROTEIN-RELATED"/>
    <property type="match status" value="1"/>
</dbReference>
<evidence type="ECO:0000256" key="3">
    <source>
        <dbReference type="SAM" id="SignalP"/>
    </source>
</evidence>
<evidence type="ECO:0000256" key="1">
    <source>
        <dbReference type="ARBA" id="ARBA00022729"/>
    </source>
</evidence>
<comment type="caution">
    <text evidence="4">The sequence shown here is derived from an EMBL/GenBank/DDBJ whole genome shotgun (WGS) entry which is preliminary data.</text>
</comment>
<dbReference type="Pfam" id="PF13416">
    <property type="entry name" value="SBP_bac_8"/>
    <property type="match status" value="1"/>
</dbReference>
<reference evidence="5" key="1">
    <citation type="journal article" date="2019" name="Int. J. Syst. Evol. Microbiol.">
        <title>The Global Catalogue of Microorganisms (GCM) 10K type strain sequencing project: providing services to taxonomists for standard genome sequencing and annotation.</title>
        <authorList>
            <consortium name="The Broad Institute Genomics Platform"/>
            <consortium name="The Broad Institute Genome Sequencing Center for Infectious Disease"/>
            <person name="Wu L."/>
            <person name="Ma J."/>
        </authorList>
    </citation>
    <scope>NUCLEOTIDE SEQUENCE [LARGE SCALE GENOMIC DNA]</scope>
    <source>
        <strain evidence="5">ZS-35-S2</strain>
    </source>
</reference>
<dbReference type="PANTHER" id="PTHR30006:SF2">
    <property type="entry name" value="ABC TRANSPORTER SUBSTRATE-BINDING PROTEIN"/>
    <property type="match status" value="1"/>
</dbReference>
<dbReference type="InterPro" id="IPR006059">
    <property type="entry name" value="SBP"/>
</dbReference>
<feature type="signal peptide" evidence="3">
    <location>
        <begin position="1"/>
        <end position="28"/>
    </location>
</feature>
<gene>
    <name evidence="4" type="ORF">ACFSKQ_12455</name>
</gene>
<sequence>MTIHDLPALARTLMASAALAVLAPAAHAQSAADVSGEITLMAYSGIFKDNYTAAVIEPFMELYPDVTVNYFGQPGSAQMLGTLRSQAGSPQTDVVIFDVSTSLIGNREGLLAPLSQEEVPNLADLVPAATVQEGYGPAVTFDSLVLIYNTRTVPEAPAGIADLWDPAHAGRIAATAMPSILGTGLMLITSSMLGEDYTESVEQAVAKLSELAPSVQTFDPRPDSYTLVLNGTVDIATGWNARAQTYAVQSDGLQGVVLPEEGSVLQINTINLTEGSANAQAAAAFIDYALSPEAQAAFTEAMYYAPVNALTEVSEEASARTSINEMDGMLPLDWAWVATRNDEWNQLWRRQIISAGN</sequence>
<evidence type="ECO:0000313" key="5">
    <source>
        <dbReference type="Proteomes" id="UP001597371"/>
    </source>
</evidence>
<evidence type="ECO:0000256" key="2">
    <source>
        <dbReference type="ARBA" id="ARBA00022764"/>
    </source>
</evidence>
<protein>
    <submittedName>
        <fullName evidence="4">ABC transporter substrate-binding protein</fullName>
    </submittedName>
</protein>
<keyword evidence="1 3" id="KW-0732">Signal</keyword>
<organism evidence="4 5">
    <name type="scientific">Aureimonas populi</name>
    <dbReference type="NCBI Taxonomy" id="1701758"/>
    <lineage>
        <taxon>Bacteria</taxon>
        <taxon>Pseudomonadati</taxon>
        <taxon>Pseudomonadota</taxon>
        <taxon>Alphaproteobacteria</taxon>
        <taxon>Hyphomicrobiales</taxon>
        <taxon>Aurantimonadaceae</taxon>
        <taxon>Aureimonas</taxon>
    </lineage>
</organism>
<keyword evidence="5" id="KW-1185">Reference proteome</keyword>
<keyword evidence="2" id="KW-0574">Periplasm</keyword>
<dbReference type="RefSeq" id="WP_209738854.1">
    <property type="nucleotide sequence ID" value="NZ_CP072611.1"/>
</dbReference>
<proteinExistence type="predicted"/>
<evidence type="ECO:0000313" key="4">
    <source>
        <dbReference type="EMBL" id="MFD2238263.1"/>
    </source>
</evidence>